<protein>
    <submittedName>
        <fullName evidence="1">Uncharacterized protein</fullName>
    </submittedName>
</protein>
<organism evidence="1 2">
    <name type="scientific">Emericellopsis atlantica</name>
    <dbReference type="NCBI Taxonomy" id="2614577"/>
    <lineage>
        <taxon>Eukaryota</taxon>
        <taxon>Fungi</taxon>
        <taxon>Dikarya</taxon>
        <taxon>Ascomycota</taxon>
        <taxon>Pezizomycotina</taxon>
        <taxon>Sordariomycetes</taxon>
        <taxon>Hypocreomycetidae</taxon>
        <taxon>Hypocreales</taxon>
        <taxon>Bionectriaceae</taxon>
        <taxon>Emericellopsis</taxon>
    </lineage>
</organism>
<comment type="caution">
    <text evidence="1">The sequence shown here is derived from an EMBL/GenBank/DDBJ whole genome shotgun (WGS) entry which is preliminary data.</text>
</comment>
<dbReference type="GeneID" id="70294432"/>
<accession>A0A9P7ZLQ0</accession>
<dbReference type="Proteomes" id="UP000887229">
    <property type="component" value="Unassembled WGS sequence"/>
</dbReference>
<sequence>MAVLGLAVGVFGRRLRALGVEPGVLMLVVVAVRLVFADLLRLLPVGGLFLVKLGLYEHGQLNGLVADAVTLLAHLVGELKGIHLVASTWPFHAVGATAETVAPQSVLALEEHGGVAVVHCLGRVDGIVLEQALVGSGKGHRGDEMNECQTHCKVASEGVNKIDGVVMSEKAERGRLEGRRGLHMRL</sequence>
<proteinExistence type="predicted"/>
<dbReference type="AlphaFoldDB" id="A0A9P7ZLQ0"/>
<keyword evidence="2" id="KW-1185">Reference proteome</keyword>
<dbReference type="EMBL" id="MU251255">
    <property type="protein sequence ID" value="KAG9254012.1"/>
    <property type="molecule type" value="Genomic_DNA"/>
</dbReference>
<reference evidence="1" key="1">
    <citation type="journal article" date="2021" name="IMA Fungus">
        <title>Genomic characterization of three marine fungi, including Emericellopsis atlantica sp. nov. with signatures of a generalist lifestyle and marine biomass degradation.</title>
        <authorList>
            <person name="Hagestad O.C."/>
            <person name="Hou L."/>
            <person name="Andersen J.H."/>
            <person name="Hansen E.H."/>
            <person name="Altermark B."/>
            <person name="Li C."/>
            <person name="Kuhnert E."/>
            <person name="Cox R.J."/>
            <person name="Crous P.W."/>
            <person name="Spatafora J.W."/>
            <person name="Lail K."/>
            <person name="Amirebrahimi M."/>
            <person name="Lipzen A."/>
            <person name="Pangilinan J."/>
            <person name="Andreopoulos W."/>
            <person name="Hayes R.D."/>
            <person name="Ng V."/>
            <person name="Grigoriev I.V."/>
            <person name="Jackson S.A."/>
            <person name="Sutton T.D.S."/>
            <person name="Dobson A.D.W."/>
            <person name="Rama T."/>
        </authorList>
    </citation>
    <scope>NUCLEOTIDE SEQUENCE</scope>
    <source>
        <strain evidence="1">TS7</strain>
    </source>
</reference>
<dbReference type="RefSeq" id="XP_046117936.1">
    <property type="nucleotide sequence ID" value="XM_046263529.1"/>
</dbReference>
<feature type="non-terminal residue" evidence="1">
    <location>
        <position position="186"/>
    </location>
</feature>
<evidence type="ECO:0000313" key="2">
    <source>
        <dbReference type="Proteomes" id="UP000887229"/>
    </source>
</evidence>
<name>A0A9P7ZLQ0_9HYPO</name>
<evidence type="ECO:0000313" key="1">
    <source>
        <dbReference type="EMBL" id="KAG9254012.1"/>
    </source>
</evidence>
<gene>
    <name evidence="1" type="ORF">F5Z01DRAFT_655723</name>
</gene>